<dbReference type="GeneID" id="99674465"/>
<accession>A0A2N9K8M8</accession>
<evidence type="ECO:0000256" key="5">
    <source>
        <dbReference type="ARBA" id="ARBA00023136"/>
    </source>
</evidence>
<dbReference type="Proteomes" id="UP000239237">
    <property type="component" value="Unassembled WGS sequence"/>
</dbReference>
<dbReference type="GO" id="GO:0005886">
    <property type="term" value="C:plasma membrane"/>
    <property type="evidence" value="ECO:0007669"/>
    <property type="project" value="UniProtKB-SubCell"/>
</dbReference>
<evidence type="ECO:0000313" key="11">
    <source>
        <dbReference type="Proteomes" id="UP000239237"/>
    </source>
</evidence>
<sequence length="208" mass="22650">MSFSLIDLVKRLLKNSWWILILGIVVGASLFTYAKHSVLTAYTAERYVIVAKDNTGVKDPNSRVQADQMLINTYKKIASDSSVVNQAKKLSTVSVTKKEIVSAITVSQPDQTLMMRFSASAATAKKSVAIANAYAKAFSIEGSKLYPDMAKPLLLSSAKKADVLSGTVYSPKKLAVFGFAFGITLGAFIVLLTGIFQNYKRMMTKTTK</sequence>
<evidence type="ECO:0000256" key="3">
    <source>
        <dbReference type="ARBA" id="ARBA00022692"/>
    </source>
</evidence>
<proteinExistence type="predicted"/>
<dbReference type="InterPro" id="IPR003856">
    <property type="entry name" value="LPS_length_determ_N"/>
</dbReference>
<feature type="transmembrane region" description="Helical" evidence="6">
    <location>
        <begin position="174"/>
        <end position="196"/>
    </location>
</feature>
<evidence type="ECO:0000256" key="4">
    <source>
        <dbReference type="ARBA" id="ARBA00022989"/>
    </source>
</evidence>
<reference evidence="9 10" key="1">
    <citation type="submission" date="2018-02" db="EMBL/GenBank/DDBJ databases">
        <authorList>
            <person name="Cohen D.B."/>
            <person name="Kent A.D."/>
        </authorList>
    </citation>
    <scope>NUCLEOTIDE SEQUENCE [LARGE SCALE GENOMIC DNA]</scope>
    <source>
        <strain evidence="9 10">CECT 9216</strain>
    </source>
</reference>
<keyword evidence="5 6" id="KW-0472">Membrane</keyword>
<keyword evidence="2" id="KW-1003">Cell membrane</keyword>
<comment type="subcellular location">
    <subcellularLocation>
        <location evidence="1">Cell membrane</location>
        <topology evidence="1">Multi-pass membrane protein</topology>
    </subcellularLocation>
</comment>
<evidence type="ECO:0000256" key="1">
    <source>
        <dbReference type="ARBA" id="ARBA00004651"/>
    </source>
</evidence>
<feature type="transmembrane region" description="Helical" evidence="6">
    <location>
        <begin position="12"/>
        <end position="34"/>
    </location>
</feature>
<keyword evidence="4 6" id="KW-1133">Transmembrane helix</keyword>
<dbReference type="Proteomes" id="UP000237923">
    <property type="component" value="Unassembled WGS sequence"/>
</dbReference>
<evidence type="ECO:0000313" key="10">
    <source>
        <dbReference type="Proteomes" id="UP000237923"/>
    </source>
</evidence>
<evidence type="ECO:0000256" key="2">
    <source>
        <dbReference type="ARBA" id="ARBA00022475"/>
    </source>
</evidence>
<evidence type="ECO:0000313" key="8">
    <source>
        <dbReference type="EMBL" id="SPD91200.1"/>
    </source>
</evidence>
<name>A0A2N9K8M8_9LACO</name>
<evidence type="ECO:0000259" key="7">
    <source>
        <dbReference type="Pfam" id="PF02706"/>
    </source>
</evidence>
<evidence type="ECO:0000313" key="9">
    <source>
        <dbReference type="EMBL" id="SPE06425.1"/>
    </source>
</evidence>
<reference evidence="8 11" key="2">
    <citation type="submission" date="2018-02" db="EMBL/GenBank/DDBJ databases">
        <authorList>
            <person name="Rodrigo-Torres L."/>
            <person name="Arahal R. D."/>
            <person name="Lucena T."/>
        </authorList>
    </citation>
    <scope>NUCLEOTIDE SEQUENCE [LARGE SCALE GENOMIC DNA]</scope>
    <source>
        <strain evidence="8 11">CECT 8486</strain>
    </source>
</reference>
<organism evidence="9 10">
    <name type="scientific">Leuconostoc suionicum</name>
    <dbReference type="NCBI Taxonomy" id="1511761"/>
    <lineage>
        <taxon>Bacteria</taxon>
        <taxon>Bacillati</taxon>
        <taxon>Bacillota</taxon>
        <taxon>Bacilli</taxon>
        <taxon>Lactobacillales</taxon>
        <taxon>Lactobacillaceae</taxon>
        <taxon>Leuconostoc</taxon>
    </lineage>
</organism>
<feature type="domain" description="Polysaccharide chain length determinant N-terminal" evidence="7">
    <location>
        <begin position="3"/>
        <end position="85"/>
    </location>
</feature>
<dbReference type="KEGG" id="lsu:A6B45_06635"/>
<keyword evidence="11" id="KW-1185">Reference proteome</keyword>
<gene>
    <name evidence="8" type="ORF">LES8486_00171</name>
    <name evidence="9" type="ORF">LES9216_00318</name>
</gene>
<dbReference type="EMBL" id="OKQU01000001">
    <property type="protein sequence ID" value="SPE06425.1"/>
    <property type="molecule type" value="Genomic_DNA"/>
</dbReference>
<dbReference type="RefSeq" id="WP_072613896.1">
    <property type="nucleotide sequence ID" value="NZ_AP017935.1"/>
</dbReference>
<dbReference type="Pfam" id="PF02706">
    <property type="entry name" value="Wzz"/>
    <property type="match status" value="1"/>
</dbReference>
<protein>
    <submittedName>
        <fullName evidence="9">Chain length determinant protein</fullName>
    </submittedName>
</protein>
<keyword evidence="3 6" id="KW-0812">Transmembrane</keyword>
<evidence type="ECO:0000256" key="6">
    <source>
        <dbReference type="SAM" id="Phobius"/>
    </source>
</evidence>
<dbReference type="AlphaFoldDB" id="A0A2N9K8M8"/>
<dbReference type="EMBL" id="OKQR01000001">
    <property type="protein sequence ID" value="SPD91200.1"/>
    <property type="molecule type" value="Genomic_DNA"/>
</dbReference>